<evidence type="ECO:0000313" key="2">
    <source>
        <dbReference type="Proteomes" id="UP000605568"/>
    </source>
</evidence>
<comment type="caution">
    <text evidence="1">The sequence shown here is derived from an EMBL/GenBank/DDBJ whole genome shotgun (WGS) entry which is preliminary data.</text>
</comment>
<dbReference type="EMBL" id="BNAR01000002">
    <property type="protein sequence ID" value="GHH32583.1"/>
    <property type="molecule type" value="Genomic_DNA"/>
</dbReference>
<protein>
    <recommendedName>
        <fullName evidence="3">DUF11 domain-containing protein</fullName>
    </recommendedName>
</protein>
<evidence type="ECO:0008006" key="3">
    <source>
        <dbReference type="Google" id="ProtNLM"/>
    </source>
</evidence>
<dbReference type="PROSITE" id="PS51257">
    <property type="entry name" value="PROKAR_LIPOPROTEIN"/>
    <property type="match status" value="1"/>
</dbReference>
<organism evidence="1 2">
    <name type="scientific">Lentzea cavernae</name>
    <dbReference type="NCBI Taxonomy" id="2020703"/>
    <lineage>
        <taxon>Bacteria</taxon>
        <taxon>Bacillati</taxon>
        <taxon>Actinomycetota</taxon>
        <taxon>Actinomycetes</taxon>
        <taxon>Pseudonocardiales</taxon>
        <taxon>Pseudonocardiaceae</taxon>
        <taxon>Lentzea</taxon>
    </lineage>
</organism>
<reference evidence="2" key="1">
    <citation type="journal article" date="2019" name="Int. J. Syst. Evol. Microbiol.">
        <title>The Global Catalogue of Microorganisms (GCM) 10K type strain sequencing project: providing services to taxonomists for standard genome sequencing and annotation.</title>
        <authorList>
            <consortium name="The Broad Institute Genomics Platform"/>
            <consortium name="The Broad Institute Genome Sequencing Center for Infectious Disease"/>
            <person name="Wu L."/>
            <person name="Ma J."/>
        </authorList>
    </citation>
    <scope>NUCLEOTIDE SEQUENCE [LARGE SCALE GENOMIC DNA]</scope>
    <source>
        <strain evidence="2">CGMCC 4.7367</strain>
    </source>
</reference>
<accession>A0ABQ3M483</accession>
<dbReference type="Proteomes" id="UP000605568">
    <property type="component" value="Unassembled WGS sequence"/>
</dbReference>
<evidence type="ECO:0000313" key="1">
    <source>
        <dbReference type="EMBL" id="GHH32583.1"/>
    </source>
</evidence>
<sequence>MGLSACRGFGRIVALVAVLWLCGCSTTEPTTVDLSVPEQGWGPPRPMFTASDRPAGAVLNSVSDDPAAGDERSFLSVRTKDAEDWTTSGSLVLEPGGQYEASISVHNDARPGTGAASTETRVQAQLPATVDGRERISAVLTSGSAEPPSVWRSLVLASSEHPVLIRIVPDSAVLRTGRLPQGLALSAEDLFSKRGVLIGCDGLTGNITGEDDCRAEVRFRFVADHPNFTITQRVAKRGSGNYEYTPRVTPADELDIKVKYENTGTIQQDDVVIRIELPSRFEPITGTTHVANSSTEGKWTRIDGDEVTRRGVNLGSYAVNGVSYVRTSIRIVDHAELSCGTNAIVSRAVVETQNGSKSHDLTVEVERPCR</sequence>
<name>A0ABQ3M483_9PSEU</name>
<gene>
    <name evidence="1" type="ORF">GCM10017774_13710</name>
</gene>
<keyword evidence="2" id="KW-1185">Reference proteome</keyword>
<proteinExistence type="predicted"/>